<reference evidence="1 2" key="1">
    <citation type="journal article" date="2011" name="Genome Biol. Evol.">
        <title>Integration of the genetic map and genome assembly of fugu facilitates insights into distinct features of genome evolution in teleosts and mammals.</title>
        <authorList>
            <person name="Kai W."/>
            <person name="Kikuchi K."/>
            <person name="Tohari S."/>
            <person name="Chew A.K."/>
            <person name="Tay A."/>
            <person name="Fujiwara A."/>
            <person name="Hosoya S."/>
            <person name="Suetake H."/>
            <person name="Naruse K."/>
            <person name="Brenner S."/>
            <person name="Suzuki Y."/>
            <person name="Venkatesh B."/>
        </authorList>
    </citation>
    <scope>NUCLEOTIDE SEQUENCE [LARGE SCALE GENOMIC DNA]</scope>
</reference>
<evidence type="ECO:0000313" key="2">
    <source>
        <dbReference type="Proteomes" id="UP000005226"/>
    </source>
</evidence>
<dbReference type="Proteomes" id="UP000005226">
    <property type="component" value="Chromosome 16"/>
</dbReference>
<keyword evidence="2" id="KW-1185">Reference proteome</keyword>
<reference evidence="1" key="2">
    <citation type="submission" date="2025-08" db="UniProtKB">
        <authorList>
            <consortium name="Ensembl"/>
        </authorList>
    </citation>
    <scope>IDENTIFICATION</scope>
</reference>
<dbReference type="AlphaFoldDB" id="A0A674N1C1"/>
<protein>
    <submittedName>
        <fullName evidence="1">Uncharacterized protein</fullName>
    </submittedName>
</protein>
<dbReference type="Ensembl" id="ENSTRUT00000073139.1">
    <property type="protein sequence ID" value="ENSTRUP00000067351.1"/>
    <property type="gene ID" value="ENSTRUG00000032162.1"/>
</dbReference>
<dbReference type="InParanoid" id="A0A674N1C1"/>
<accession>A0A674N1C1</accession>
<evidence type="ECO:0000313" key="1">
    <source>
        <dbReference type="Ensembl" id="ENSTRUP00000067351.1"/>
    </source>
</evidence>
<sequence>MKSTISQLYGEKNSFYSFLWESFWDSNMLLKFVVNSLCLNKLTEKCNPSIHTIKMQEYFAATHTSKCKYDT</sequence>
<proteinExistence type="predicted"/>
<organism evidence="1 2">
    <name type="scientific">Takifugu rubripes</name>
    <name type="common">Japanese pufferfish</name>
    <name type="synonym">Fugu rubripes</name>
    <dbReference type="NCBI Taxonomy" id="31033"/>
    <lineage>
        <taxon>Eukaryota</taxon>
        <taxon>Metazoa</taxon>
        <taxon>Chordata</taxon>
        <taxon>Craniata</taxon>
        <taxon>Vertebrata</taxon>
        <taxon>Euteleostomi</taxon>
        <taxon>Actinopterygii</taxon>
        <taxon>Neopterygii</taxon>
        <taxon>Teleostei</taxon>
        <taxon>Neoteleostei</taxon>
        <taxon>Acanthomorphata</taxon>
        <taxon>Eupercaria</taxon>
        <taxon>Tetraodontiformes</taxon>
        <taxon>Tetradontoidea</taxon>
        <taxon>Tetraodontidae</taxon>
        <taxon>Takifugu</taxon>
    </lineage>
</organism>
<name>A0A674N1C1_TAKRU</name>
<reference evidence="1" key="3">
    <citation type="submission" date="2025-09" db="UniProtKB">
        <authorList>
            <consortium name="Ensembl"/>
        </authorList>
    </citation>
    <scope>IDENTIFICATION</scope>
</reference>